<evidence type="ECO:0000313" key="2">
    <source>
        <dbReference type="EMBL" id="WAH64060.1"/>
    </source>
</evidence>
<proteinExistence type="predicted"/>
<dbReference type="RefSeq" id="WP_268213043.1">
    <property type="nucleotide sequence ID" value="NZ_CP107241.1"/>
</dbReference>
<evidence type="ECO:0000313" key="3">
    <source>
        <dbReference type="Proteomes" id="UP001164737"/>
    </source>
</evidence>
<organism evidence="2 3">
    <name type="scientific">Xanthomonas hortorum</name>
    <dbReference type="NCBI Taxonomy" id="56454"/>
    <lineage>
        <taxon>Bacteria</taxon>
        <taxon>Pseudomonadati</taxon>
        <taxon>Pseudomonadota</taxon>
        <taxon>Gammaproteobacteria</taxon>
        <taxon>Lysobacterales</taxon>
        <taxon>Lysobacteraceae</taxon>
        <taxon>Xanthomonas</taxon>
    </lineage>
</organism>
<gene>
    <name evidence="2" type="ORF">OEG85_22035</name>
</gene>
<dbReference type="EMBL" id="CP107241">
    <property type="protein sequence ID" value="WAH64060.1"/>
    <property type="molecule type" value="Genomic_DNA"/>
</dbReference>
<evidence type="ECO:0000256" key="1">
    <source>
        <dbReference type="SAM" id="MobiDB-lite"/>
    </source>
</evidence>
<name>A0AA47ERL3_9XANT</name>
<sequence length="510" mass="58540">MMGYDSSKHPIKTLKIHPRPISSGTPGGRNSPFSEEDYPLYKRSITADCYTFDSAEGVELIVPCWQILHAWYLFDPQIIPYVIGGMLDANQNYGIETPWLPGTQCDAGHVTYHARPSLAEHQAKRIARLLFDPDANRSARMIHQKLMANRVRLPLIWPPHRVPAEWTFRMRRLLPRDGRERWLLLHLQGFDAPSPFSAFELIQEVRAQQEIVDRRPTTARTGAPEVRDVKQRPLVGNRTGVRRATPLLFPALYFQDNSIEAMPVTKRSIEKEPEPAIGVSIVLPNPDIEIEAASMTTLGPEDKVVLAVRPRSPEKEAEEAATLFRRSRSAFQAVIDYVAKQPHPNGVHWSGKLINSAASNCFFQEYPRKREFLILELQIAGLHTYMLDVHRKPDDEEFALAMVRRIGAEALGPEHFHVWLKRFPFEGKDPWGQGAQIPRWLLAPMHVNHQTTQLPASIDALPDAEKEGRAESHYVRLFRDRLIRHITRFEELRLKESRRVTKIEHRRKVS</sequence>
<feature type="region of interest" description="Disordered" evidence="1">
    <location>
        <begin position="15"/>
        <end position="34"/>
    </location>
</feature>
<protein>
    <submittedName>
        <fullName evidence="2">Uncharacterized protein</fullName>
    </submittedName>
</protein>
<dbReference type="Proteomes" id="UP001164737">
    <property type="component" value="Chromosome"/>
</dbReference>
<dbReference type="AlphaFoldDB" id="A0AA47ERL3"/>
<accession>A0AA47ERL3</accession>
<reference evidence="2" key="1">
    <citation type="submission" date="2022-10" db="EMBL/GenBank/DDBJ databases">
        <title>Complete genome sequence resource for Xanthomonas hortorum isolated from Greek Oregano.</title>
        <authorList>
            <person name="Gonzalez-Tobon J."/>
            <person name="Helmann T.C."/>
            <person name="Daughtrey M."/>
            <person name="Stodghill P.V."/>
            <person name="Filiatrault M.J."/>
        </authorList>
    </citation>
    <scope>NUCLEOTIDE SEQUENCE</scope>
    <source>
        <strain evidence="2">Oregano 108</strain>
    </source>
</reference>